<dbReference type="InterPro" id="IPR047112">
    <property type="entry name" value="RecG/Mfd"/>
</dbReference>
<dbReference type="PANTHER" id="PTHR47964">
    <property type="entry name" value="ATP-DEPENDENT DNA HELICASE HOMOLOG RECG, CHLOROPLASTIC"/>
    <property type="match status" value="1"/>
</dbReference>
<evidence type="ECO:0000259" key="14">
    <source>
        <dbReference type="PROSITE" id="PS51192"/>
    </source>
</evidence>
<dbReference type="Gene3D" id="3.30.2060.10">
    <property type="entry name" value="Penicillin-binding protein 1b domain"/>
    <property type="match status" value="1"/>
</dbReference>
<keyword evidence="7 13" id="KW-0067">ATP-binding</keyword>
<evidence type="ECO:0000256" key="12">
    <source>
        <dbReference type="ARBA" id="ARBA00070128"/>
    </source>
</evidence>
<dbReference type="SMART" id="SM00487">
    <property type="entry name" value="DEXDc"/>
    <property type="match status" value="1"/>
</dbReference>
<dbReference type="RefSeq" id="WP_055061013.1">
    <property type="nucleotide sequence ID" value="NZ_CVRQ01000008.1"/>
</dbReference>
<dbReference type="EC" id="3.6.4.-" evidence="13"/>
<dbReference type="CDD" id="cd17991">
    <property type="entry name" value="DEXHc_TRCF"/>
    <property type="match status" value="1"/>
</dbReference>
<accession>A0A0M6WCU2</accession>
<evidence type="ECO:0000256" key="8">
    <source>
        <dbReference type="ARBA" id="ARBA00023125"/>
    </source>
</evidence>
<evidence type="ECO:0000256" key="13">
    <source>
        <dbReference type="HAMAP-Rule" id="MF_00969"/>
    </source>
</evidence>
<evidence type="ECO:0000256" key="2">
    <source>
        <dbReference type="ARBA" id="ARBA00022490"/>
    </source>
</evidence>
<dbReference type="SUPFAM" id="SSF141259">
    <property type="entry name" value="CarD-like"/>
    <property type="match status" value="1"/>
</dbReference>
<evidence type="ECO:0000256" key="5">
    <source>
        <dbReference type="ARBA" id="ARBA00022801"/>
    </source>
</evidence>
<evidence type="ECO:0000313" key="17">
    <source>
        <dbReference type="Proteomes" id="UP000049472"/>
    </source>
</evidence>
<dbReference type="InterPro" id="IPR003711">
    <property type="entry name" value="CarD-like/TRCF_RID"/>
</dbReference>
<dbReference type="HAMAP" id="MF_00969">
    <property type="entry name" value="TRCF"/>
    <property type="match status" value="1"/>
</dbReference>
<sequence>MKAFTEPLLSLAGFEEMTKTAEKSSGLISVTGCIDAQKSQMIYAFGGHRKNKLIVTFGEQKAKELYDEYSFFDKEVVYYPSKDVLFYQSDIRGNLLTAERIRALKAIREQERVTLVTTFDALMNTMAPIEKMWENVLTLELGQLLDLKEIQAALIRMGYEKEYQVQTMGQFSVRGGILDVFPLTEENPIRIELWGDEIDTIRYFDCESQKSIENTDRVSIYPAAELVLSDEEKAGGIDKLKAEAKRVSDKLRKQMKTEEAHRVTVMADELTEEWGELSMYAGMDAFLSYFFDERVGLLDYFNPSDSLIFFDELTRCTEQGKLTETEFSESMKQRLAMGYILPGQMNGLFTEKEIVAKLEKYSCIALAALDNKANGLHQLGSYGIHCQSVSPYNNSFELLIKDLKRYKKNGYRVILLSGSRTRAKRLSEDITDQGITCFYTENYDHELFEGQIMVCYGKVRRGFEYPILKFAVITESDIFGAQQKKKKRHRTYEGEKIQSFTDLSVGDYVVHENHGLGIYRGIEKLEVDKKVKDYIKIEYQGGSNLYILATQLDMIQKYAGKDARKPKLNKLGGQEWTRTKNRVRGAVKQIAGDLVKLYAQREQQNGYAFGEDTVWQREFEELFPFDETEDQILAIEATKTDMQSHKIMDRLICGDVGYGKTEVAIRAAFKAVQDSKQVAYLAPTTILAQQIYDTFSQRMKDFPVNVDLMCRFRSAAEQKKTIEKLKKGEVDIIIGTHRILSKDVQFKDLGLLVIDEEQRFGVTHKEKIKQMKVNVDVLTLTATPIPRTLHMSLIGIRDMSVLEEPPMDRVPIQTYVMEYNDELVREAINRELARNGQVYYVYNKVRDIADITAKLQELVPDATVAFAHGQMKETELERIMYRFINGEIDVLVSTTIIETGLDISNVNTMIIHDADNMGLSQLYQLRGRVGRSNRTAYAFLMYRRNKMLKEVAEKRLAAIKEYSDLGSGFKIAMRDLEIRGAGNLLGAEQSGHMEAVGYDLYCKMLSEAVKEAKGIEDISDKFDTTVDIVTDAYIPAGYIANEFQKLDIYKRIAGIETEEEKDEMLEELIDRFGEPPKSVLSLLRVARLKALAHAVYITEIKQTGSLIKLTMFERARINPEKIPELITQYKSSLKFNMAENPYFTFDLKNGSVAKKRDVLDVVEELVSQMRKELITAE</sequence>
<dbReference type="GO" id="GO:0003678">
    <property type="term" value="F:DNA helicase activity"/>
    <property type="evidence" value="ECO:0007669"/>
    <property type="project" value="TreeGrafter"/>
</dbReference>
<evidence type="ECO:0000313" key="16">
    <source>
        <dbReference type="EMBL" id="CRL33142.1"/>
    </source>
</evidence>
<dbReference type="PANTHER" id="PTHR47964:SF1">
    <property type="entry name" value="ATP-DEPENDENT DNA HELICASE HOMOLOG RECG, CHLOROPLASTIC"/>
    <property type="match status" value="1"/>
</dbReference>
<feature type="domain" description="Helicase C-terminal" evidence="15">
    <location>
        <begin position="811"/>
        <end position="977"/>
    </location>
</feature>
<evidence type="ECO:0000256" key="3">
    <source>
        <dbReference type="ARBA" id="ARBA00022741"/>
    </source>
</evidence>
<keyword evidence="2 13" id="KW-0963">Cytoplasm</keyword>
<dbReference type="SMART" id="SM00490">
    <property type="entry name" value="HELICc"/>
    <property type="match status" value="1"/>
</dbReference>
<keyword evidence="4 13" id="KW-0227">DNA damage</keyword>
<dbReference type="Pfam" id="PF00271">
    <property type="entry name" value="Helicase_C"/>
    <property type="match status" value="1"/>
</dbReference>
<dbReference type="InterPro" id="IPR005118">
    <property type="entry name" value="TRCF_C"/>
</dbReference>
<evidence type="ECO:0000256" key="4">
    <source>
        <dbReference type="ARBA" id="ARBA00022763"/>
    </source>
</evidence>
<evidence type="ECO:0000256" key="7">
    <source>
        <dbReference type="ARBA" id="ARBA00022840"/>
    </source>
</evidence>
<keyword evidence="17" id="KW-1185">Reference proteome</keyword>
<protein>
    <recommendedName>
        <fullName evidence="12 13">Transcription-repair-coupling factor</fullName>
        <shortName evidence="13">TRCF</shortName>
        <ecNumber evidence="13">3.6.4.-</ecNumber>
    </recommendedName>
</protein>
<keyword evidence="5 13" id="KW-0378">Hydrolase</keyword>
<keyword evidence="8 13" id="KW-0238">DNA-binding</keyword>
<dbReference type="InterPro" id="IPR014001">
    <property type="entry name" value="Helicase_ATP-bd"/>
</dbReference>
<keyword evidence="6" id="KW-0347">Helicase</keyword>
<evidence type="ECO:0000256" key="10">
    <source>
        <dbReference type="ARBA" id="ARBA00061104"/>
    </source>
</evidence>
<dbReference type="GO" id="GO:0005524">
    <property type="term" value="F:ATP binding"/>
    <property type="evidence" value="ECO:0007669"/>
    <property type="project" value="UniProtKB-UniRule"/>
</dbReference>
<gene>
    <name evidence="13" type="primary">mfd</name>
    <name evidence="16" type="ORF">T1815_05131</name>
</gene>
<organism evidence="16 17">
    <name type="scientific">Agathobacter rectalis</name>
    <dbReference type="NCBI Taxonomy" id="39491"/>
    <lineage>
        <taxon>Bacteria</taxon>
        <taxon>Bacillati</taxon>
        <taxon>Bacillota</taxon>
        <taxon>Clostridia</taxon>
        <taxon>Lachnospirales</taxon>
        <taxon>Lachnospiraceae</taxon>
        <taxon>Agathobacter</taxon>
    </lineage>
</organism>
<keyword evidence="9 13" id="KW-0234">DNA repair</keyword>
<evidence type="ECO:0000259" key="15">
    <source>
        <dbReference type="PROSITE" id="PS51194"/>
    </source>
</evidence>
<dbReference type="InterPro" id="IPR011545">
    <property type="entry name" value="DEAD/DEAH_box_helicase_dom"/>
</dbReference>
<keyword evidence="3 13" id="KW-0547">Nucleotide-binding</keyword>
<comment type="similarity">
    <text evidence="10 13">In the N-terminal section; belongs to the UvrB family.</text>
</comment>
<dbReference type="NCBIfam" id="TIGR00580">
    <property type="entry name" value="mfd"/>
    <property type="match status" value="1"/>
</dbReference>
<dbReference type="Gene3D" id="3.40.50.11180">
    <property type="match status" value="1"/>
</dbReference>
<dbReference type="InterPro" id="IPR041471">
    <property type="entry name" value="UvrB_inter"/>
</dbReference>
<dbReference type="SMART" id="SM01058">
    <property type="entry name" value="CarD_TRCF"/>
    <property type="match status" value="1"/>
</dbReference>
<dbReference type="GO" id="GO:0003684">
    <property type="term" value="F:damaged DNA binding"/>
    <property type="evidence" value="ECO:0007669"/>
    <property type="project" value="InterPro"/>
</dbReference>
<name>A0A0M6WCU2_9FIRM</name>
<comment type="function">
    <text evidence="13">Couples transcription and DNA repair by recognizing RNA polymerase (RNAP) stalled at DNA lesions. Mediates ATP-dependent release of RNAP and its truncated transcript from the DNA, and recruitment of nucleotide excision repair machinery to the damaged site.</text>
</comment>
<dbReference type="SUPFAM" id="SSF143517">
    <property type="entry name" value="TRCF domain-like"/>
    <property type="match status" value="1"/>
</dbReference>
<dbReference type="Gene3D" id="3.40.50.300">
    <property type="entry name" value="P-loop containing nucleotide triphosphate hydrolases"/>
    <property type="match status" value="2"/>
</dbReference>
<dbReference type="InterPro" id="IPR001650">
    <property type="entry name" value="Helicase_C-like"/>
</dbReference>
<dbReference type="Pfam" id="PF00270">
    <property type="entry name" value="DEAD"/>
    <property type="match status" value="1"/>
</dbReference>
<dbReference type="Pfam" id="PF17757">
    <property type="entry name" value="UvrB_inter"/>
    <property type="match status" value="1"/>
</dbReference>
<dbReference type="GO" id="GO:0000716">
    <property type="term" value="P:transcription-coupled nucleotide-excision repair, DNA damage recognition"/>
    <property type="evidence" value="ECO:0007669"/>
    <property type="project" value="UniProtKB-UniRule"/>
</dbReference>
<dbReference type="EMBL" id="CVRQ01000008">
    <property type="protein sequence ID" value="CRL33142.1"/>
    <property type="molecule type" value="Genomic_DNA"/>
</dbReference>
<comment type="similarity">
    <text evidence="11 13">In the C-terminal section; belongs to the helicase family. RecG subfamily.</text>
</comment>
<dbReference type="Pfam" id="PF03461">
    <property type="entry name" value="TRCF"/>
    <property type="match status" value="1"/>
</dbReference>
<evidence type="ECO:0000256" key="11">
    <source>
        <dbReference type="ARBA" id="ARBA00061399"/>
    </source>
</evidence>
<dbReference type="InterPro" id="IPR004576">
    <property type="entry name" value="Mfd"/>
</dbReference>
<evidence type="ECO:0000256" key="6">
    <source>
        <dbReference type="ARBA" id="ARBA00022806"/>
    </source>
</evidence>
<feature type="domain" description="Helicase ATP-binding" evidence="14">
    <location>
        <begin position="641"/>
        <end position="802"/>
    </location>
</feature>
<dbReference type="AlphaFoldDB" id="A0A0M6WCU2"/>
<dbReference type="GO" id="GO:0005737">
    <property type="term" value="C:cytoplasm"/>
    <property type="evidence" value="ECO:0007669"/>
    <property type="project" value="UniProtKB-SubCell"/>
</dbReference>
<evidence type="ECO:0000256" key="9">
    <source>
        <dbReference type="ARBA" id="ARBA00023204"/>
    </source>
</evidence>
<dbReference type="Pfam" id="PF02559">
    <property type="entry name" value="CarD_TRCF_RID"/>
    <property type="match status" value="1"/>
</dbReference>
<dbReference type="Gene3D" id="2.40.10.170">
    <property type="match status" value="1"/>
</dbReference>
<dbReference type="InterPro" id="IPR027417">
    <property type="entry name" value="P-loop_NTPase"/>
</dbReference>
<dbReference type="PROSITE" id="PS51194">
    <property type="entry name" value="HELICASE_CTER"/>
    <property type="match status" value="1"/>
</dbReference>
<evidence type="ECO:0000256" key="1">
    <source>
        <dbReference type="ARBA" id="ARBA00004496"/>
    </source>
</evidence>
<dbReference type="FunFam" id="3.40.50.300:FF:000546">
    <property type="entry name" value="Transcription-repair-coupling factor"/>
    <property type="match status" value="1"/>
</dbReference>
<dbReference type="SMART" id="SM00982">
    <property type="entry name" value="TRCF"/>
    <property type="match status" value="1"/>
</dbReference>
<dbReference type="Gene3D" id="3.90.1150.50">
    <property type="entry name" value="Transcription-repair-coupling factor, D7 domain"/>
    <property type="match status" value="1"/>
</dbReference>
<dbReference type="Proteomes" id="UP000049472">
    <property type="component" value="Unassembled WGS sequence"/>
</dbReference>
<dbReference type="InterPro" id="IPR037235">
    <property type="entry name" value="TRCF-like_C_D7"/>
</dbReference>
<dbReference type="InterPro" id="IPR036101">
    <property type="entry name" value="CarD-like/TRCF_RID_sf"/>
</dbReference>
<dbReference type="GO" id="GO:0006355">
    <property type="term" value="P:regulation of DNA-templated transcription"/>
    <property type="evidence" value="ECO:0007669"/>
    <property type="project" value="UniProtKB-UniRule"/>
</dbReference>
<proteinExistence type="inferred from homology"/>
<dbReference type="GO" id="GO:0016787">
    <property type="term" value="F:hydrolase activity"/>
    <property type="evidence" value="ECO:0007669"/>
    <property type="project" value="UniProtKB-KW"/>
</dbReference>
<dbReference type="SUPFAM" id="SSF52540">
    <property type="entry name" value="P-loop containing nucleoside triphosphate hydrolases"/>
    <property type="match status" value="3"/>
</dbReference>
<dbReference type="PROSITE" id="PS51192">
    <property type="entry name" value="HELICASE_ATP_BIND_1"/>
    <property type="match status" value="1"/>
</dbReference>
<reference evidence="17" key="1">
    <citation type="submission" date="2015-05" db="EMBL/GenBank/DDBJ databases">
        <authorList>
            <consortium name="Pathogen Informatics"/>
        </authorList>
    </citation>
    <scope>NUCLEOTIDE SEQUENCE [LARGE SCALE GENOMIC DNA]</scope>
    <source>
        <strain evidence="17">T1-815</strain>
    </source>
</reference>
<comment type="subcellular location">
    <subcellularLocation>
        <location evidence="1 13">Cytoplasm</location>
    </subcellularLocation>
</comment>